<proteinExistence type="predicted"/>
<dbReference type="Proteomes" id="UP001225598">
    <property type="component" value="Chromosome"/>
</dbReference>
<keyword evidence="2" id="KW-1185">Reference proteome</keyword>
<name>A0ABY8VE62_9CORY</name>
<gene>
    <name evidence="1" type="ORF">QP027_09855</name>
</gene>
<evidence type="ECO:0000313" key="1">
    <source>
        <dbReference type="EMBL" id="WIM67397.1"/>
    </source>
</evidence>
<dbReference type="EMBL" id="CP126969">
    <property type="protein sequence ID" value="WIM67397.1"/>
    <property type="molecule type" value="Genomic_DNA"/>
</dbReference>
<organism evidence="1 2">
    <name type="scientific">Corynebacterium breve</name>
    <dbReference type="NCBI Taxonomy" id="3049799"/>
    <lineage>
        <taxon>Bacteria</taxon>
        <taxon>Bacillati</taxon>
        <taxon>Actinomycetota</taxon>
        <taxon>Actinomycetes</taxon>
        <taxon>Mycobacteriales</taxon>
        <taxon>Corynebacteriaceae</taxon>
        <taxon>Corynebacterium</taxon>
    </lineage>
</organism>
<accession>A0ABY8VE62</accession>
<evidence type="ECO:0000313" key="2">
    <source>
        <dbReference type="Proteomes" id="UP001225598"/>
    </source>
</evidence>
<sequence length="301" mass="33147">MTPEFLLQSLAPLHHLSNTDTRTLRQLHSGKLKRLSPNYAIDSDVFEQAPRHLQHWIDIVAKGRDRHEAVAIGRTAARLHGMWVVPLTDEVAEFALPSGHVPPLKNQAAGTRYRYAALTSDDITIINGARAVHRVRAFLDIARYHGFAEGLVAADWLLATGFTKQTLTTQLNLLGRVKGVAVARRCIAHAVAKSESPYESFARALLIEAGIGDLEVQKHVGSRTRVDLCVAGFLIIEVDGESKYDGATFGKSTDSVIVAERKREKWLQNLGYRVLRVSPADLHRHSASFAATVRSIVARAA</sequence>
<evidence type="ECO:0008006" key="3">
    <source>
        <dbReference type="Google" id="ProtNLM"/>
    </source>
</evidence>
<reference evidence="1 2" key="1">
    <citation type="submission" date="2023-05" db="EMBL/GenBank/DDBJ databases">
        <title>Corynebacterium suedekumii sp. nov. and Corynebacterium breve sp. nov. isolated from raw cow's milk.</title>
        <authorList>
            <person name="Baer M.K."/>
            <person name="Mehl L."/>
            <person name="Hellmuth R."/>
            <person name="Marke G."/>
            <person name="Lipski A."/>
        </authorList>
    </citation>
    <scope>NUCLEOTIDE SEQUENCE [LARGE SCALE GENOMIC DNA]</scope>
    <source>
        <strain evidence="1 2">R4</strain>
    </source>
</reference>
<dbReference type="Gene3D" id="3.40.960.10">
    <property type="entry name" value="VSR Endonuclease"/>
    <property type="match status" value="1"/>
</dbReference>
<dbReference type="RefSeq" id="WP_284824462.1">
    <property type="nucleotide sequence ID" value="NZ_CP126969.1"/>
</dbReference>
<protein>
    <recommendedName>
        <fullName evidence="3">DUF559 domain-containing protein</fullName>
    </recommendedName>
</protein>